<dbReference type="PANTHER" id="PTHR47170:SF2">
    <property type="entry name" value="MALONYL-COA:ACP TRANSACYLASE (MAT) DOMAIN-CONTAINING PROTEIN"/>
    <property type="match status" value="1"/>
</dbReference>
<dbReference type="SUPFAM" id="SSF52151">
    <property type="entry name" value="FabD/lysophospholipase-like"/>
    <property type="match status" value="1"/>
</dbReference>
<dbReference type="InterPro" id="IPR016035">
    <property type="entry name" value="Acyl_Trfase/lysoPLipase"/>
</dbReference>
<dbReference type="Pfam" id="PF00698">
    <property type="entry name" value="Acyl_transf_1"/>
    <property type="match status" value="1"/>
</dbReference>
<dbReference type="Proteomes" id="UP001314263">
    <property type="component" value="Unassembled WGS sequence"/>
</dbReference>
<reference evidence="2 3" key="1">
    <citation type="submission" date="2023-10" db="EMBL/GenBank/DDBJ databases">
        <authorList>
            <person name="Maclean D."/>
            <person name="Macfadyen A."/>
        </authorList>
    </citation>
    <scope>NUCLEOTIDE SEQUENCE [LARGE SCALE GENOMIC DNA]</scope>
</reference>
<comment type="caution">
    <text evidence="2">The sequence shown here is derived from an EMBL/GenBank/DDBJ whole genome shotgun (WGS) entry which is preliminary data.</text>
</comment>
<sequence length="147" mass="15017">MLQVGAMHQACFCQAARALACSSGAALTCSLADLLLLQGCKDIPAVKAMLATAQGVLGYDLLKVCLEGPKELLDDTAVSQPALYVAGLAAVEQLRAEDAAAVDQCSAAAGLSLGEYCALVFAGALSFEDGLKVRRTCRSLAGSICCT</sequence>
<keyword evidence="3" id="KW-1185">Reference proteome</keyword>
<dbReference type="EMBL" id="CAUYUE010000006">
    <property type="protein sequence ID" value="CAK0781012.1"/>
    <property type="molecule type" value="Genomic_DNA"/>
</dbReference>
<proteinExistence type="predicted"/>
<protein>
    <recommendedName>
        <fullName evidence="1">Malonyl-CoA:ACP transacylase (MAT) domain-containing protein</fullName>
    </recommendedName>
</protein>
<accession>A0AAV1I5Q8</accession>
<dbReference type="InterPro" id="IPR052760">
    <property type="entry name" value="Mitochondrial_malonyltrans"/>
</dbReference>
<dbReference type="PANTHER" id="PTHR47170">
    <property type="entry name" value="MALONYL-COA ACP TRANSACYLASE, ACP-BINDING"/>
    <property type="match status" value="1"/>
</dbReference>
<name>A0AAV1I5Q8_9CHLO</name>
<evidence type="ECO:0000313" key="2">
    <source>
        <dbReference type="EMBL" id="CAK0781012.1"/>
    </source>
</evidence>
<dbReference type="Gene3D" id="3.40.366.10">
    <property type="entry name" value="Malonyl-Coenzyme A Acyl Carrier Protein, domain 2"/>
    <property type="match status" value="1"/>
</dbReference>
<feature type="domain" description="Malonyl-CoA:ACP transacylase (MAT)" evidence="1">
    <location>
        <begin position="56"/>
        <end position="134"/>
    </location>
</feature>
<dbReference type="GO" id="GO:0016740">
    <property type="term" value="F:transferase activity"/>
    <property type="evidence" value="ECO:0007669"/>
    <property type="project" value="InterPro"/>
</dbReference>
<evidence type="ECO:0000313" key="3">
    <source>
        <dbReference type="Proteomes" id="UP001314263"/>
    </source>
</evidence>
<gene>
    <name evidence="2" type="ORF">CVIRNUC_005255</name>
</gene>
<dbReference type="InterPro" id="IPR001227">
    <property type="entry name" value="Ac_transferase_dom_sf"/>
</dbReference>
<evidence type="ECO:0000259" key="1">
    <source>
        <dbReference type="Pfam" id="PF00698"/>
    </source>
</evidence>
<dbReference type="InterPro" id="IPR014043">
    <property type="entry name" value="Acyl_transferase_dom"/>
</dbReference>
<dbReference type="AlphaFoldDB" id="A0AAV1I5Q8"/>
<organism evidence="2 3">
    <name type="scientific">Coccomyxa viridis</name>
    <dbReference type="NCBI Taxonomy" id="1274662"/>
    <lineage>
        <taxon>Eukaryota</taxon>
        <taxon>Viridiplantae</taxon>
        <taxon>Chlorophyta</taxon>
        <taxon>core chlorophytes</taxon>
        <taxon>Trebouxiophyceae</taxon>
        <taxon>Trebouxiophyceae incertae sedis</taxon>
        <taxon>Coccomyxaceae</taxon>
        <taxon>Coccomyxa</taxon>
    </lineage>
</organism>